<name>A0A7W6H4X5_9HYPH</name>
<comment type="caution">
    <text evidence="10">The sequence shown here is derived from an EMBL/GenBank/DDBJ whole genome shotgun (WGS) entry which is preliminary data.</text>
</comment>
<comment type="subcellular location">
    <subcellularLocation>
        <location evidence="1">Cell inner membrane</location>
        <topology evidence="1">Multi-pass membrane protein</topology>
    </subcellularLocation>
    <subcellularLocation>
        <location evidence="8">Cell membrane</location>
        <topology evidence="8">Multi-pass membrane protein</topology>
    </subcellularLocation>
</comment>
<feature type="transmembrane region" description="Helical" evidence="8">
    <location>
        <begin position="137"/>
        <end position="157"/>
    </location>
</feature>
<gene>
    <name evidence="10" type="ORF">GGR04_002479</name>
</gene>
<feature type="domain" description="ABC transmembrane type-1" evidence="9">
    <location>
        <begin position="75"/>
        <end position="256"/>
    </location>
</feature>
<dbReference type="Pfam" id="PF00528">
    <property type="entry name" value="BPD_transp_1"/>
    <property type="match status" value="2"/>
</dbReference>
<keyword evidence="3" id="KW-1003">Cell membrane</keyword>
<keyword evidence="7 8" id="KW-0472">Membrane</keyword>
<evidence type="ECO:0000256" key="4">
    <source>
        <dbReference type="ARBA" id="ARBA00022519"/>
    </source>
</evidence>
<evidence type="ECO:0000256" key="5">
    <source>
        <dbReference type="ARBA" id="ARBA00022692"/>
    </source>
</evidence>
<keyword evidence="5 8" id="KW-0812">Transmembrane</keyword>
<dbReference type="EMBL" id="JACIEK010000006">
    <property type="protein sequence ID" value="MBB3998631.1"/>
    <property type="molecule type" value="Genomic_DNA"/>
</dbReference>
<accession>A0A7W6H4X5</accession>
<feature type="transmembrane region" description="Helical" evidence="8">
    <location>
        <begin position="499"/>
        <end position="520"/>
    </location>
</feature>
<evidence type="ECO:0000256" key="6">
    <source>
        <dbReference type="ARBA" id="ARBA00022989"/>
    </source>
</evidence>
<dbReference type="AlphaFoldDB" id="A0A7W6H4X5"/>
<feature type="transmembrane region" description="Helical" evidence="8">
    <location>
        <begin position="32"/>
        <end position="55"/>
    </location>
</feature>
<dbReference type="PROSITE" id="PS50928">
    <property type="entry name" value="ABC_TM1"/>
    <property type="match status" value="2"/>
</dbReference>
<dbReference type="Proteomes" id="UP000542776">
    <property type="component" value="Unassembled WGS sequence"/>
</dbReference>
<keyword evidence="6 8" id="KW-1133">Transmembrane helix</keyword>
<dbReference type="PANTHER" id="PTHR43357:SF3">
    <property type="entry name" value="FE(3+)-TRANSPORT SYSTEM PERMEASE PROTEIN FBPB 2"/>
    <property type="match status" value="1"/>
</dbReference>
<feature type="transmembrane region" description="Helical" evidence="8">
    <location>
        <begin position="289"/>
        <end position="314"/>
    </location>
</feature>
<dbReference type="Gene3D" id="1.10.3720.10">
    <property type="entry name" value="MetI-like"/>
    <property type="match status" value="2"/>
</dbReference>
<keyword evidence="11" id="KW-1185">Reference proteome</keyword>
<evidence type="ECO:0000256" key="1">
    <source>
        <dbReference type="ARBA" id="ARBA00004429"/>
    </source>
</evidence>
<evidence type="ECO:0000256" key="7">
    <source>
        <dbReference type="ARBA" id="ARBA00023136"/>
    </source>
</evidence>
<comment type="similarity">
    <text evidence="8">Belongs to the binding-protein-dependent transport system permease family.</text>
</comment>
<evidence type="ECO:0000313" key="11">
    <source>
        <dbReference type="Proteomes" id="UP000542776"/>
    </source>
</evidence>
<dbReference type="PANTHER" id="PTHR43357">
    <property type="entry name" value="INNER MEMBRANE ABC TRANSPORTER PERMEASE PROTEIN YDCV"/>
    <property type="match status" value="1"/>
</dbReference>
<feature type="transmembrane region" description="Helical" evidence="8">
    <location>
        <begin position="110"/>
        <end position="131"/>
    </location>
</feature>
<dbReference type="GO" id="GO:0005886">
    <property type="term" value="C:plasma membrane"/>
    <property type="evidence" value="ECO:0007669"/>
    <property type="project" value="UniProtKB-SubCell"/>
</dbReference>
<feature type="transmembrane region" description="Helical" evidence="8">
    <location>
        <begin position="452"/>
        <end position="479"/>
    </location>
</feature>
<feature type="transmembrane region" description="Helical" evidence="8">
    <location>
        <begin position="334"/>
        <end position="356"/>
    </location>
</feature>
<dbReference type="RefSeq" id="WP_183200171.1">
    <property type="nucleotide sequence ID" value="NZ_JACIEK010000006.1"/>
</dbReference>
<feature type="transmembrane region" description="Helical" evidence="8">
    <location>
        <begin position="396"/>
        <end position="417"/>
    </location>
</feature>
<evidence type="ECO:0000256" key="8">
    <source>
        <dbReference type="RuleBase" id="RU363032"/>
    </source>
</evidence>
<protein>
    <submittedName>
        <fullName evidence="10">Iron(III) transport system permease protein</fullName>
    </submittedName>
</protein>
<feature type="transmembrane region" description="Helical" evidence="8">
    <location>
        <begin position="368"/>
        <end position="390"/>
    </location>
</feature>
<feature type="domain" description="ABC transmembrane type-1" evidence="9">
    <location>
        <begin position="330"/>
        <end position="520"/>
    </location>
</feature>
<sequence>MTAIFDLSKPASDAGTVRSEPLVRLRRSGTSLLLMATLISVFALVPLGFVVWIAIQSGWETIATLVFRPRVGELLINTLLLEICTLPPTIALAVALAWTTERSDLPGRRFFAWLAVAPLAVPAFVHSYAWVSLIPDLHGLGAATLLSVLAYFPFLFLPIAAQMRRLDPALEEAAAALGHDPSAVFLKVVLPQLRLPICGGALLVGLHLLSEYGLYVMIRFDTFTTAIVDQFKSSFNGPAANMLAGVLVLCCLGLIGLEWLVRGDERYARVGSGASRAHRAVRLGQSAGAWLALHGGVAALSLGVPAVTLGRWLGRGGWEIWADAALLLSLGSTLALAVAGAALTTVVVVPMAWLSVRAPGRLQRAMEACHSYVGSLPGVVIALALVTITVRVALPLYQSVATLLAAYALMFLPRALIGLRASIAQAPVELEQAARSLGRTPGQALRQVTLRLAAPGACASMALVALAITTELTGTLMLSPNGTETLSTRFWALTSEIDYVGAAPYALLMILSSLPLTILLHRMSNRAAPR</sequence>
<feature type="transmembrane region" description="Helical" evidence="8">
    <location>
        <begin position="195"/>
        <end position="218"/>
    </location>
</feature>
<keyword evidence="4" id="KW-0997">Cell inner membrane</keyword>
<proteinExistence type="inferred from homology"/>
<evidence type="ECO:0000256" key="3">
    <source>
        <dbReference type="ARBA" id="ARBA00022475"/>
    </source>
</evidence>
<dbReference type="InterPro" id="IPR035906">
    <property type="entry name" value="MetI-like_sf"/>
</dbReference>
<feature type="transmembrane region" description="Helical" evidence="8">
    <location>
        <begin position="238"/>
        <end position="261"/>
    </location>
</feature>
<dbReference type="SUPFAM" id="SSF161098">
    <property type="entry name" value="MetI-like"/>
    <property type="match status" value="2"/>
</dbReference>
<evidence type="ECO:0000313" key="10">
    <source>
        <dbReference type="EMBL" id="MBB3998631.1"/>
    </source>
</evidence>
<dbReference type="InterPro" id="IPR000515">
    <property type="entry name" value="MetI-like"/>
</dbReference>
<dbReference type="GO" id="GO:0055085">
    <property type="term" value="P:transmembrane transport"/>
    <property type="evidence" value="ECO:0007669"/>
    <property type="project" value="InterPro"/>
</dbReference>
<feature type="transmembrane region" description="Helical" evidence="8">
    <location>
        <begin position="75"/>
        <end position="98"/>
    </location>
</feature>
<reference evidence="10 11" key="1">
    <citation type="submission" date="2020-08" db="EMBL/GenBank/DDBJ databases">
        <title>Genomic Encyclopedia of Type Strains, Phase IV (KMG-IV): sequencing the most valuable type-strain genomes for metagenomic binning, comparative biology and taxonomic classification.</title>
        <authorList>
            <person name="Goeker M."/>
        </authorList>
    </citation>
    <scope>NUCLEOTIDE SEQUENCE [LARGE SCALE GENOMIC DNA]</scope>
    <source>
        <strain evidence="10 11">DSM 102238</strain>
    </source>
</reference>
<keyword evidence="2 8" id="KW-0813">Transport</keyword>
<dbReference type="CDD" id="cd06261">
    <property type="entry name" value="TM_PBP2"/>
    <property type="match status" value="2"/>
</dbReference>
<evidence type="ECO:0000256" key="2">
    <source>
        <dbReference type="ARBA" id="ARBA00022448"/>
    </source>
</evidence>
<organism evidence="10 11">
    <name type="scientific">Aureimonas pseudogalii</name>
    <dbReference type="NCBI Taxonomy" id="1744844"/>
    <lineage>
        <taxon>Bacteria</taxon>
        <taxon>Pseudomonadati</taxon>
        <taxon>Pseudomonadota</taxon>
        <taxon>Alphaproteobacteria</taxon>
        <taxon>Hyphomicrobiales</taxon>
        <taxon>Aurantimonadaceae</taxon>
        <taxon>Aureimonas</taxon>
    </lineage>
</organism>
<evidence type="ECO:0000259" key="9">
    <source>
        <dbReference type="PROSITE" id="PS50928"/>
    </source>
</evidence>